<proteinExistence type="predicted"/>
<dbReference type="RefSeq" id="WP_073314943.1">
    <property type="nucleotide sequence ID" value="NZ_FQZN01000046.1"/>
</dbReference>
<gene>
    <name evidence="1" type="ORF">SAMN05444350_1462</name>
</gene>
<dbReference type="GeneID" id="92714603"/>
<keyword evidence="2" id="KW-1185">Reference proteome</keyword>
<organism evidence="1 2">
    <name type="scientific">Bacteroides stercorirosoris</name>
    <dbReference type="NCBI Taxonomy" id="871324"/>
    <lineage>
        <taxon>Bacteria</taxon>
        <taxon>Pseudomonadati</taxon>
        <taxon>Bacteroidota</taxon>
        <taxon>Bacteroidia</taxon>
        <taxon>Bacteroidales</taxon>
        <taxon>Bacteroidaceae</taxon>
        <taxon>Bacteroides</taxon>
    </lineage>
</organism>
<evidence type="ECO:0000313" key="1">
    <source>
        <dbReference type="EMBL" id="SHJ68245.1"/>
    </source>
</evidence>
<name>A0A1M6LAR4_9BACE</name>
<dbReference type="AlphaFoldDB" id="A0A1M6LAR4"/>
<protein>
    <recommendedName>
        <fullName evidence="3">Transposase family protein</fullName>
    </recommendedName>
</protein>
<evidence type="ECO:0008006" key="3">
    <source>
        <dbReference type="Google" id="ProtNLM"/>
    </source>
</evidence>
<reference evidence="2" key="1">
    <citation type="submission" date="2016-11" db="EMBL/GenBank/DDBJ databases">
        <authorList>
            <person name="Varghese N."/>
            <person name="Submissions S."/>
        </authorList>
    </citation>
    <scope>NUCLEOTIDE SEQUENCE [LARGE SCALE GENOMIC DNA]</scope>
    <source>
        <strain evidence="2">DSM 26884</strain>
    </source>
</reference>
<dbReference type="EMBL" id="FQZN01000046">
    <property type="protein sequence ID" value="SHJ68245.1"/>
    <property type="molecule type" value="Genomic_DNA"/>
</dbReference>
<evidence type="ECO:0000313" key="2">
    <source>
        <dbReference type="Proteomes" id="UP000184192"/>
    </source>
</evidence>
<sequence length="127" mass="14633">MKKKSRSPFDSFSALSLFLPSGLLDYFDLVNGVTQDTCFILYLEEKPVIPDEYSHLSLHSKGFFPEIEVQDFPIRGKAVYLRIKRRRWETPSTGQTYSRDWNLVATGTRITAEFGAFLKDLLRQSCS</sequence>
<accession>A0A1M6LAR4</accession>
<dbReference type="Proteomes" id="UP000184192">
    <property type="component" value="Unassembled WGS sequence"/>
</dbReference>
<dbReference type="eggNOG" id="COG3464">
    <property type="taxonomic scope" value="Bacteria"/>
</dbReference>